<proteinExistence type="predicted"/>
<organism evidence="2 3">
    <name type="scientific">Candida boidinii</name>
    <name type="common">Yeast</name>
    <dbReference type="NCBI Taxonomy" id="5477"/>
    <lineage>
        <taxon>Eukaryota</taxon>
        <taxon>Fungi</taxon>
        <taxon>Dikarya</taxon>
        <taxon>Ascomycota</taxon>
        <taxon>Saccharomycotina</taxon>
        <taxon>Pichiomycetes</taxon>
        <taxon>Pichiales</taxon>
        <taxon>Pichiaceae</taxon>
        <taxon>Ogataea</taxon>
        <taxon>Ogataea/Candida clade</taxon>
    </lineage>
</organism>
<name>A0A9W6T725_CANBO</name>
<sequence>MTSSNLAKVFHLSFFSSDDINVFYGQGSSISAPPTPSSSTEDLLNNYKINEKLLSFWIESYDTIYENLKQTLIDRKDELSKILSEPPIGPHSSQFKTQANYDFLNAQKSNSFNAEKQAKQTRRKSVFGYLTRSTSGFVNNNINNSNNNNNNANHSTSSLMFNNNYSMGNLTSLGADKNNHSTYSLPNGNSSTHSFRSIRRVSSSTGKDNESVKNSELNYDNAKRIVSDSSAVSGGSKKSSFKFGTGNSGLIPSSSSSFNFNASSNNNNNNNSNNNAMAITVQIKLREDLLVGLIQMLLLQTYHQQIMIVLVKEGHLMLKI</sequence>
<protein>
    <submittedName>
        <fullName evidence="2">Unnamed protein product</fullName>
    </submittedName>
</protein>
<feature type="compositionally biased region" description="Polar residues" evidence="1">
    <location>
        <begin position="180"/>
        <end position="206"/>
    </location>
</feature>
<comment type="caution">
    <text evidence="2">The sequence shown here is derived from an EMBL/GenBank/DDBJ whole genome shotgun (WGS) entry which is preliminary data.</text>
</comment>
<evidence type="ECO:0000256" key="1">
    <source>
        <dbReference type="SAM" id="MobiDB-lite"/>
    </source>
</evidence>
<reference evidence="2" key="1">
    <citation type="submission" date="2023-04" db="EMBL/GenBank/DDBJ databases">
        <title>Candida boidinii NBRC 10035.</title>
        <authorList>
            <person name="Ichikawa N."/>
            <person name="Sato H."/>
            <person name="Tonouchi N."/>
        </authorList>
    </citation>
    <scope>NUCLEOTIDE SEQUENCE</scope>
    <source>
        <strain evidence="2">NBRC 10035</strain>
    </source>
</reference>
<evidence type="ECO:0000313" key="2">
    <source>
        <dbReference type="EMBL" id="GME78677.1"/>
    </source>
</evidence>
<dbReference type="AlphaFoldDB" id="A0A9W6T725"/>
<feature type="region of interest" description="Disordered" evidence="1">
    <location>
        <begin position="178"/>
        <end position="216"/>
    </location>
</feature>
<gene>
    <name evidence="2" type="ORF">Cboi02_000589700</name>
</gene>
<dbReference type="Proteomes" id="UP001165120">
    <property type="component" value="Unassembled WGS sequence"/>
</dbReference>
<keyword evidence="3" id="KW-1185">Reference proteome</keyword>
<evidence type="ECO:0000313" key="3">
    <source>
        <dbReference type="Proteomes" id="UP001165120"/>
    </source>
</evidence>
<dbReference type="EMBL" id="BSXN01003175">
    <property type="protein sequence ID" value="GME78677.1"/>
    <property type="molecule type" value="Genomic_DNA"/>
</dbReference>
<accession>A0A9W6T725</accession>